<dbReference type="SUPFAM" id="SSF54506">
    <property type="entry name" value="Diaminopimelate epimerase-like"/>
    <property type="match status" value="1"/>
</dbReference>
<dbReference type="PANTHER" id="PTHR33442:SF5">
    <property type="entry name" value="BIFUNCTIONAL TRANS-3-HYDROXY-L-PROLINE DEHYDRATASE_2-EPIMERASE"/>
    <property type="match status" value="1"/>
</dbReference>
<dbReference type="Proteomes" id="UP001252875">
    <property type="component" value="Unassembled WGS sequence"/>
</dbReference>
<organism evidence="2 3">
    <name type="scientific">Enterococcus hulanensis</name>
    <dbReference type="NCBI Taxonomy" id="2559929"/>
    <lineage>
        <taxon>Bacteria</taxon>
        <taxon>Bacillati</taxon>
        <taxon>Bacillota</taxon>
        <taxon>Bacilli</taxon>
        <taxon>Lactobacillales</taxon>
        <taxon>Enterococcaceae</taxon>
        <taxon>Enterococcus</taxon>
    </lineage>
</organism>
<evidence type="ECO:0000256" key="1">
    <source>
        <dbReference type="ARBA" id="ARBA00007529"/>
    </source>
</evidence>
<proteinExistence type="inferred from homology"/>
<reference evidence="2 3" key="1">
    <citation type="submission" date="2023-03" db="EMBL/GenBank/DDBJ databases">
        <authorList>
            <person name="Shen W."/>
            <person name="Cai J."/>
        </authorList>
    </citation>
    <scope>NUCLEOTIDE SEQUENCE [LARGE SCALE GENOMIC DNA]</scope>
    <source>
        <strain evidence="2 3">D6-4</strain>
    </source>
</reference>
<comment type="caution">
    <text evidence="2">The sequence shown here is derived from an EMBL/GenBank/DDBJ whole genome shotgun (WGS) entry which is preliminary data.</text>
</comment>
<gene>
    <name evidence="2" type="ORF">P7D85_22315</name>
</gene>
<protein>
    <submittedName>
        <fullName evidence="2">Proline racemase family protein</fullName>
    </submittedName>
</protein>
<dbReference type="RefSeq" id="WP_311823645.1">
    <property type="nucleotide sequence ID" value="NZ_JARPYF010000019.1"/>
</dbReference>
<accession>A0ABU3F8M1</accession>
<evidence type="ECO:0000313" key="3">
    <source>
        <dbReference type="Proteomes" id="UP001252875"/>
    </source>
</evidence>
<sequence>MSRKKQVTIDPQHFEACFKVIDAHTQGEFTRIVYDGFPEPQGNTMLEKKQYVSENYDHYRRALMDEPRGHKDMFGSLWTEPVNPEADFGAIFMDGTGYLPMCGHGSMGSATAAVETGVVEAKEPYTIVKIDAPAGLIEAKVKVEEGKTKSVSIKNVPSFLYQENLKTQVSGKEITYDLAFAGNFVALIAVEQLGIKVEKKDLAAIIDIGIKMLAKLNKELDVAHPELAINEVGTCNFYERIGSGEVNYRNVVVFGNHQADRSPSGSGTSALMAMLYGKGYLGLNQSFINESIIGSRFESRLLEEVNIGSFTAVVPQITGSSNITGLATYLIDPDDRLKYGFQLN</sequence>
<dbReference type="EMBL" id="JARPYI010000020">
    <property type="protein sequence ID" value="MDT2602506.1"/>
    <property type="molecule type" value="Genomic_DNA"/>
</dbReference>
<dbReference type="InterPro" id="IPR008794">
    <property type="entry name" value="Pro_racemase_fam"/>
</dbReference>
<dbReference type="SFLD" id="SFLDS00028">
    <property type="entry name" value="Proline_Racemase"/>
    <property type="match status" value="1"/>
</dbReference>
<dbReference type="PIRSF" id="PIRSF029792">
    <property type="entry name" value="Pro_racemase"/>
    <property type="match status" value="1"/>
</dbReference>
<keyword evidence="3" id="KW-1185">Reference proteome</keyword>
<dbReference type="PANTHER" id="PTHR33442">
    <property type="entry name" value="TRANS-3-HYDROXY-L-PROLINE DEHYDRATASE"/>
    <property type="match status" value="1"/>
</dbReference>
<comment type="similarity">
    <text evidence="1">Belongs to the proline racemase family.</text>
</comment>
<name>A0ABU3F8M1_9ENTE</name>
<dbReference type="Gene3D" id="3.10.310.10">
    <property type="entry name" value="Diaminopimelate Epimerase, Chain A, domain 1"/>
    <property type="match status" value="2"/>
</dbReference>
<evidence type="ECO:0000313" key="2">
    <source>
        <dbReference type="EMBL" id="MDT2602506.1"/>
    </source>
</evidence>
<dbReference type="Pfam" id="PF05544">
    <property type="entry name" value="Pro_racemase"/>
    <property type="match status" value="1"/>
</dbReference>